<sequence>MARAVEAGLPETFCLISLRCFTLQILNIMLCADGVYELKSVLFSRYNIDLLLRFSQEKLIIFYKVK</sequence>
<comment type="caution">
    <text evidence="1">The sequence shown here is derived from an EMBL/GenBank/DDBJ whole genome shotgun (WGS) entry which is preliminary data.</text>
</comment>
<dbReference type="AlphaFoldDB" id="A0A2S5CK65"/>
<evidence type="ECO:0000313" key="2">
    <source>
        <dbReference type="Proteomes" id="UP000237423"/>
    </source>
</evidence>
<organism evidence="1 2">
    <name type="scientific">Methylovulum psychrotolerans</name>
    <dbReference type="NCBI Taxonomy" id="1704499"/>
    <lineage>
        <taxon>Bacteria</taxon>
        <taxon>Pseudomonadati</taxon>
        <taxon>Pseudomonadota</taxon>
        <taxon>Gammaproteobacteria</taxon>
        <taxon>Methylococcales</taxon>
        <taxon>Methylococcaceae</taxon>
        <taxon>Methylovulum</taxon>
    </lineage>
</organism>
<protein>
    <submittedName>
        <fullName evidence="1">Uncharacterized protein</fullName>
    </submittedName>
</protein>
<accession>A0A2S5CK65</accession>
<dbReference type="Proteomes" id="UP000237423">
    <property type="component" value="Unassembled WGS sequence"/>
</dbReference>
<name>A0A2S5CK65_9GAMM</name>
<dbReference type="EMBL" id="PGFZ01000007">
    <property type="protein sequence ID" value="POZ51157.1"/>
    <property type="molecule type" value="Genomic_DNA"/>
</dbReference>
<proteinExistence type="predicted"/>
<reference evidence="1 2" key="1">
    <citation type="submission" date="2017-11" db="EMBL/GenBank/DDBJ databases">
        <title>Draft Genome Sequence of Methylobacter psychrotolerans Sph1T, an Obligate Methanotroph from Low-Temperature Environments.</title>
        <authorList>
            <person name="Oshkin I.Y."/>
            <person name="Miroshnikov K."/>
            <person name="Belova S.E."/>
            <person name="Korzhenkov A."/>
            <person name="Toshchakov S.V."/>
            <person name="Dedysh S.N."/>
        </authorList>
    </citation>
    <scope>NUCLEOTIDE SEQUENCE [LARGE SCALE GENOMIC DNA]</scope>
    <source>
        <strain evidence="1 2">Sph1</strain>
    </source>
</reference>
<evidence type="ECO:0000313" key="1">
    <source>
        <dbReference type="EMBL" id="POZ51157.1"/>
    </source>
</evidence>
<gene>
    <name evidence="1" type="ORF">AADEFJLK_03116</name>
</gene>